<evidence type="ECO:0000256" key="12">
    <source>
        <dbReference type="PIRSR" id="PIRSR006268-2"/>
    </source>
</evidence>
<evidence type="ECO:0000313" key="13">
    <source>
        <dbReference type="EMBL" id="MBT2989095.1"/>
    </source>
</evidence>
<evidence type="ECO:0000256" key="5">
    <source>
        <dbReference type="ARBA" id="ARBA00022679"/>
    </source>
</evidence>
<dbReference type="PIRSF" id="PIRSF006268">
    <property type="entry name" value="ApbE"/>
    <property type="match status" value="1"/>
</dbReference>
<dbReference type="GO" id="GO:0016740">
    <property type="term" value="F:transferase activity"/>
    <property type="evidence" value="ECO:0007669"/>
    <property type="project" value="UniProtKB-UniRule"/>
</dbReference>
<evidence type="ECO:0000313" key="14">
    <source>
        <dbReference type="Proteomes" id="UP000770889"/>
    </source>
</evidence>
<keyword evidence="7 11" id="KW-0274">FAD</keyword>
<evidence type="ECO:0000256" key="4">
    <source>
        <dbReference type="ARBA" id="ARBA00022630"/>
    </source>
</evidence>
<feature type="binding site" evidence="12">
    <location>
        <position position="280"/>
    </location>
    <ligand>
        <name>Mg(2+)</name>
        <dbReference type="ChEBI" id="CHEBI:18420"/>
    </ligand>
</feature>
<evidence type="ECO:0000256" key="9">
    <source>
        <dbReference type="ARBA" id="ARBA00031306"/>
    </source>
</evidence>
<name>A0A944M8L3_9GAMM</name>
<sequence length="344" mass="37601">MLLVFLLTGLTACEREPKDHQQTLLVFGTLLDIKAYTDKPGEFETAVGDLEQTFQKMHREWHAWKGEGELVRLNRAIAQGDAMRVSPELADLLRQARDHAQLSDHLFNPAIGRLVALWGFHSDEPPGGPPPDANKIAALIEQAPAMSQLVFEDGQIQSSNRTVALDLGAFAKGYALNLAIRRLRAFGIDNAIVNAGGDLCVSGRHGERPWAIGIRHPQGEGVIASVEVADGECVLTSGNYERYRKHEGIRYAHIIDPRSGYPVKHVTSTTVISRDGGLADAAATALSVAGPQQWHKIAAQMGLVDVMLVDENGTVHVSPQMRQRIEFQQSIDRVLVSAPLQPQP</sequence>
<protein>
    <recommendedName>
        <fullName evidence="3 11">FAD:protein FMN transferase</fullName>
        <ecNumber evidence="2 11">2.7.1.180</ecNumber>
    </recommendedName>
    <alternativeName>
        <fullName evidence="9 11">Flavin transferase</fullName>
    </alternativeName>
</protein>
<dbReference type="Proteomes" id="UP000770889">
    <property type="component" value="Unassembled WGS sequence"/>
</dbReference>
<dbReference type="Gene3D" id="3.10.520.10">
    <property type="entry name" value="ApbE-like domains"/>
    <property type="match status" value="1"/>
</dbReference>
<evidence type="ECO:0000256" key="6">
    <source>
        <dbReference type="ARBA" id="ARBA00022723"/>
    </source>
</evidence>
<accession>A0A944M8L3</accession>
<gene>
    <name evidence="13" type="ORF">KME65_09015</name>
</gene>
<keyword evidence="5 11" id="KW-0808">Transferase</keyword>
<evidence type="ECO:0000256" key="2">
    <source>
        <dbReference type="ARBA" id="ARBA00011955"/>
    </source>
</evidence>
<evidence type="ECO:0000256" key="11">
    <source>
        <dbReference type="PIRNR" id="PIRNR006268"/>
    </source>
</evidence>
<proteinExistence type="inferred from homology"/>
<reference evidence="13 14" key="1">
    <citation type="submission" date="2021-05" db="EMBL/GenBank/DDBJ databases">
        <title>Genetic and Functional Diversity in Clade A Lucinid endosymbionts from the Bahamas.</title>
        <authorList>
            <person name="Giani N.M."/>
            <person name="Engel A.S."/>
            <person name="Campbell B.J."/>
        </authorList>
    </citation>
    <scope>NUCLEOTIDE SEQUENCE [LARGE SCALE GENOMIC DNA]</scope>
    <source>
        <strain evidence="13">LUC16012Gg_MoonRockCtena</strain>
    </source>
</reference>
<comment type="cofactor">
    <cofactor evidence="12">
        <name>Mg(2+)</name>
        <dbReference type="ChEBI" id="CHEBI:18420"/>
    </cofactor>
    <cofactor evidence="12">
        <name>Mn(2+)</name>
        <dbReference type="ChEBI" id="CHEBI:29035"/>
    </cofactor>
    <text evidence="12">Magnesium. Can also use manganese.</text>
</comment>
<evidence type="ECO:0000256" key="10">
    <source>
        <dbReference type="ARBA" id="ARBA00048540"/>
    </source>
</evidence>
<dbReference type="Pfam" id="PF02424">
    <property type="entry name" value="ApbE"/>
    <property type="match status" value="1"/>
</dbReference>
<feature type="binding site" evidence="12">
    <location>
        <position position="284"/>
    </location>
    <ligand>
        <name>Mg(2+)</name>
        <dbReference type="ChEBI" id="CHEBI:18420"/>
    </ligand>
</feature>
<dbReference type="GO" id="GO:0046872">
    <property type="term" value="F:metal ion binding"/>
    <property type="evidence" value="ECO:0007669"/>
    <property type="project" value="UniProtKB-UniRule"/>
</dbReference>
<dbReference type="SUPFAM" id="SSF143631">
    <property type="entry name" value="ApbE-like"/>
    <property type="match status" value="1"/>
</dbReference>
<comment type="similarity">
    <text evidence="1 11">Belongs to the ApbE family.</text>
</comment>
<keyword evidence="6 11" id="KW-0479">Metal-binding</keyword>
<evidence type="ECO:0000256" key="8">
    <source>
        <dbReference type="ARBA" id="ARBA00022842"/>
    </source>
</evidence>
<comment type="catalytic activity">
    <reaction evidence="10 11">
        <text>L-threonyl-[protein] + FAD = FMN-L-threonyl-[protein] + AMP + H(+)</text>
        <dbReference type="Rhea" id="RHEA:36847"/>
        <dbReference type="Rhea" id="RHEA-COMP:11060"/>
        <dbReference type="Rhea" id="RHEA-COMP:11061"/>
        <dbReference type="ChEBI" id="CHEBI:15378"/>
        <dbReference type="ChEBI" id="CHEBI:30013"/>
        <dbReference type="ChEBI" id="CHEBI:57692"/>
        <dbReference type="ChEBI" id="CHEBI:74257"/>
        <dbReference type="ChEBI" id="CHEBI:456215"/>
        <dbReference type="EC" id="2.7.1.180"/>
    </reaction>
</comment>
<organism evidence="13 14">
    <name type="scientific">Candidatus Thiodiazotropha taylori</name>
    <dbReference type="NCBI Taxonomy" id="2792791"/>
    <lineage>
        <taxon>Bacteria</taxon>
        <taxon>Pseudomonadati</taxon>
        <taxon>Pseudomonadota</taxon>
        <taxon>Gammaproteobacteria</taxon>
        <taxon>Chromatiales</taxon>
        <taxon>Sedimenticolaceae</taxon>
        <taxon>Candidatus Thiodiazotropha</taxon>
    </lineage>
</organism>
<keyword evidence="8 11" id="KW-0460">Magnesium</keyword>
<evidence type="ECO:0000256" key="1">
    <source>
        <dbReference type="ARBA" id="ARBA00008282"/>
    </source>
</evidence>
<dbReference type="InterPro" id="IPR024932">
    <property type="entry name" value="ApbE"/>
</dbReference>
<comment type="caution">
    <text evidence="13">The sequence shown here is derived from an EMBL/GenBank/DDBJ whole genome shotgun (WGS) entry which is preliminary data.</text>
</comment>
<keyword evidence="4 11" id="KW-0285">Flavoprotein</keyword>
<evidence type="ECO:0000256" key="3">
    <source>
        <dbReference type="ARBA" id="ARBA00016337"/>
    </source>
</evidence>
<evidence type="ECO:0000256" key="7">
    <source>
        <dbReference type="ARBA" id="ARBA00022827"/>
    </source>
</evidence>
<dbReference type="PANTHER" id="PTHR30040:SF2">
    <property type="entry name" value="FAD:PROTEIN FMN TRANSFERASE"/>
    <property type="match status" value="1"/>
</dbReference>
<dbReference type="AlphaFoldDB" id="A0A944M8L3"/>
<dbReference type="InterPro" id="IPR003374">
    <property type="entry name" value="ApbE-like_sf"/>
</dbReference>
<feature type="binding site" evidence="12">
    <location>
        <position position="169"/>
    </location>
    <ligand>
        <name>Mg(2+)</name>
        <dbReference type="ChEBI" id="CHEBI:18420"/>
    </ligand>
</feature>
<dbReference type="EC" id="2.7.1.180" evidence="2 11"/>
<dbReference type="PANTHER" id="PTHR30040">
    <property type="entry name" value="THIAMINE BIOSYNTHESIS LIPOPROTEIN APBE"/>
    <property type="match status" value="1"/>
</dbReference>
<dbReference type="EMBL" id="JAHHGM010000007">
    <property type="protein sequence ID" value="MBT2989095.1"/>
    <property type="molecule type" value="Genomic_DNA"/>
</dbReference>